<evidence type="ECO:0000259" key="4">
    <source>
        <dbReference type="Pfam" id="PF14432"/>
    </source>
</evidence>
<dbReference type="PANTHER" id="PTHR47926:SF400">
    <property type="entry name" value="PENTACOTRIPEPTIDE-REPEAT REGION OF PRORP DOMAIN-CONTAINING PROTEIN"/>
    <property type="match status" value="1"/>
</dbReference>
<dbReference type="InterPro" id="IPR046848">
    <property type="entry name" value="E_motif"/>
</dbReference>
<dbReference type="Pfam" id="PF13041">
    <property type="entry name" value="PPR_2"/>
    <property type="match status" value="1"/>
</dbReference>
<dbReference type="PROSITE" id="PS51375">
    <property type="entry name" value="PPR"/>
    <property type="match status" value="3"/>
</dbReference>
<proteinExistence type="inferred from homology"/>
<dbReference type="Pfam" id="PF01535">
    <property type="entry name" value="PPR"/>
    <property type="match status" value="5"/>
</dbReference>
<reference evidence="5 6" key="1">
    <citation type="journal article" date="2021" name="Nat. Commun.">
        <title>Incipient diploidization of the medicinal plant Perilla within 10,000 years.</title>
        <authorList>
            <person name="Zhang Y."/>
            <person name="Shen Q."/>
            <person name="Leng L."/>
            <person name="Zhang D."/>
            <person name="Chen S."/>
            <person name="Shi Y."/>
            <person name="Ning Z."/>
            <person name="Chen S."/>
        </authorList>
    </citation>
    <scope>NUCLEOTIDE SEQUENCE [LARGE SCALE GENOMIC DNA]</scope>
    <source>
        <strain evidence="6">cv. PC099</strain>
    </source>
</reference>
<feature type="domain" description="DYW" evidence="4">
    <location>
        <begin position="512"/>
        <end position="604"/>
    </location>
</feature>
<dbReference type="NCBIfam" id="TIGR00756">
    <property type="entry name" value="PPR"/>
    <property type="match status" value="3"/>
</dbReference>
<dbReference type="GO" id="GO:0008270">
    <property type="term" value="F:zinc ion binding"/>
    <property type="evidence" value="ECO:0007669"/>
    <property type="project" value="InterPro"/>
</dbReference>
<feature type="repeat" description="PPR" evidence="3">
    <location>
        <begin position="198"/>
        <end position="233"/>
    </location>
</feature>
<dbReference type="PANTHER" id="PTHR47926">
    <property type="entry name" value="PENTATRICOPEPTIDE REPEAT-CONTAINING PROTEIN"/>
    <property type="match status" value="1"/>
</dbReference>
<feature type="repeat" description="PPR" evidence="3">
    <location>
        <begin position="97"/>
        <end position="131"/>
    </location>
</feature>
<feature type="repeat" description="PPR" evidence="3">
    <location>
        <begin position="300"/>
        <end position="334"/>
    </location>
</feature>
<dbReference type="EMBL" id="SDAM02003674">
    <property type="protein sequence ID" value="KAH6820520.1"/>
    <property type="molecule type" value="Genomic_DNA"/>
</dbReference>
<dbReference type="FunFam" id="1.25.40.10:FF:001370">
    <property type="entry name" value="Pentatricopeptide repeat-containing protein"/>
    <property type="match status" value="1"/>
</dbReference>
<keyword evidence="2" id="KW-0677">Repeat</keyword>
<name>A0AAD4IS33_PERFH</name>
<evidence type="ECO:0000256" key="3">
    <source>
        <dbReference type="PROSITE-ProRule" id="PRU00708"/>
    </source>
</evidence>
<evidence type="ECO:0000313" key="6">
    <source>
        <dbReference type="Proteomes" id="UP001190926"/>
    </source>
</evidence>
<evidence type="ECO:0000256" key="2">
    <source>
        <dbReference type="ARBA" id="ARBA00022737"/>
    </source>
</evidence>
<dbReference type="GO" id="GO:0009451">
    <property type="term" value="P:RNA modification"/>
    <property type="evidence" value="ECO:0007669"/>
    <property type="project" value="InterPro"/>
</dbReference>
<protein>
    <submittedName>
        <fullName evidence="5">Tetratricopeptide repeat superfamily protein</fullName>
    </submittedName>
</protein>
<dbReference type="Gene3D" id="1.25.40.10">
    <property type="entry name" value="Tetratricopeptide repeat domain"/>
    <property type="match status" value="4"/>
</dbReference>
<dbReference type="InterPro" id="IPR002885">
    <property type="entry name" value="PPR_rpt"/>
</dbReference>
<gene>
    <name evidence="5" type="ORF">C2S53_008793</name>
</gene>
<keyword evidence="6" id="KW-1185">Reference proteome</keyword>
<dbReference type="Pfam" id="PF20431">
    <property type="entry name" value="E_motif"/>
    <property type="match status" value="1"/>
</dbReference>
<dbReference type="AlphaFoldDB" id="A0AAD4IS33"/>
<accession>A0AAD4IS33</accession>
<dbReference type="InterPro" id="IPR011990">
    <property type="entry name" value="TPR-like_helical_dom_sf"/>
</dbReference>
<comment type="similarity">
    <text evidence="1">Belongs to the PPR family. PCMP-H subfamily.</text>
</comment>
<dbReference type="Proteomes" id="UP001190926">
    <property type="component" value="Unassembled WGS sequence"/>
</dbReference>
<dbReference type="InterPro" id="IPR032867">
    <property type="entry name" value="DYW_dom"/>
</dbReference>
<dbReference type="Pfam" id="PF14432">
    <property type="entry name" value="DYW_deaminase"/>
    <property type="match status" value="1"/>
</dbReference>
<comment type="caution">
    <text evidence="5">The sequence shown here is derived from an EMBL/GenBank/DDBJ whole genome shotgun (WGS) entry which is preliminary data.</text>
</comment>
<evidence type="ECO:0000256" key="1">
    <source>
        <dbReference type="ARBA" id="ARBA00006643"/>
    </source>
</evidence>
<dbReference type="InterPro" id="IPR046960">
    <property type="entry name" value="PPR_At4g14850-like_plant"/>
</dbReference>
<dbReference type="GO" id="GO:0003723">
    <property type="term" value="F:RNA binding"/>
    <property type="evidence" value="ECO:0007669"/>
    <property type="project" value="InterPro"/>
</dbReference>
<organism evidence="5 6">
    <name type="scientific">Perilla frutescens var. hirtella</name>
    <name type="common">Perilla citriodora</name>
    <name type="synonym">Perilla setoyensis</name>
    <dbReference type="NCBI Taxonomy" id="608512"/>
    <lineage>
        <taxon>Eukaryota</taxon>
        <taxon>Viridiplantae</taxon>
        <taxon>Streptophyta</taxon>
        <taxon>Embryophyta</taxon>
        <taxon>Tracheophyta</taxon>
        <taxon>Spermatophyta</taxon>
        <taxon>Magnoliopsida</taxon>
        <taxon>eudicotyledons</taxon>
        <taxon>Gunneridae</taxon>
        <taxon>Pentapetalae</taxon>
        <taxon>asterids</taxon>
        <taxon>lamiids</taxon>
        <taxon>Lamiales</taxon>
        <taxon>Lamiaceae</taxon>
        <taxon>Nepetoideae</taxon>
        <taxon>Elsholtzieae</taxon>
        <taxon>Perilla</taxon>
    </lineage>
</organism>
<evidence type="ECO:0000313" key="5">
    <source>
        <dbReference type="EMBL" id="KAH6820520.1"/>
    </source>
</evidence>
<sequence length="604" mass="68087">MVGAYVLNQPQKFLIQQHENYGKIPETDSSCKEQECISLIKKCRNLEEFKQIHGQTLKLGLQWSSFCASNLVSTCALSEWGSMDYACSIFDQIDDPCSFDYNAMIRGYIKDMDSQRALSTYLDMLEIGVEPDNFTYPALLKACAISSAGGEGMQIHGQVFKLGFEGDVFVQNSLINMYGKCGFLRHSCLVFEQIDQKTVASWSALIAAHANLGMWSDCLKLFSYMIQDSGCRAEESTLVSVLSACTHLGALDWGRWIHCYLLRNLSGLNVAVETAVVDMYIRCGSLEKGMCLFRKMAKKNHKSYSVAISGLASHGHGEAALSVFEQMLGEGMRPDNVVYVGVLSACSNAEEGMKYFERMRAEHRIEPTIQHYGCLVDLMGRAGLIDEAHELIESMPMEPNDVVWRSLLSACKVHQRVEAGEVAAESLFKMKAQNAGDYLMLSSMYARVRRWKDVSLARVKMARVGLGQVAGSSTVEVKGKVHRFVSNDALHPMCGEIYEMIHQMEWQLRFEGYEADTSQVLVDVDEEEKRERLRSHSQKLAIAFSLITTSEGSLIRVVRNVRMCSDCHTYTKLISLIYEREIVVRDRNMFHHFKDGSCSCKDYW</sequence>
<dbReference type="FunFam" id="1.25.40.10:FF:000184">
    <property type="entry name" value="Pentatricopeptide repeat-containing protein, chloroplastic"/>
    <property type="match status" value="1"/>
</dbReference>